<evidence type="ECO:0000313" key="1">
    <source>
        <dbReference type="EMBL" id="ETR71202.1"/>
    </source>
</evidence>
<proteinExistence type="predicted"/>
<reference evidence="2" key="1">
    <citation type="submission" date="2012-11" db="EMBL/GenBank/DDBJ databases">
        <authorList>
            <person name="Lucero-Rivera Y.E."/>
            <person name="Tovar-Ramirez D."/>
        </authorList>
    </citation>
    <scope>NUCLEOTIDE SEQUENCE [LARGE SCALE GENOMIC DNA]</scope>
    <source>
        <strain evidence="2">Araruama</strain>
    </source>
</reference>
<name>A0A1V1P8I7_9BACT</name>
<dbReference type="EMBL" id="ATBP01000305">
    <property type="protein sequence ID" value="ETR71202.1"/>
    <property type="molecule type" value="Genomic_DNA"/>
</dbReference>
<organism evidence="1 2">
    <name type="scientific">Candidatus Magnetoglobus multicellularis str. Araruama</name>
    <dbReference type="NCBI Taxonomy" id="890399"/>
    <lineage>
        <taxon>Bacteria</taxon>
        <taxon>Pseudomonadati</taxon>
        <taxon>Thermodesulfobacteriota</taxon>
        <taxon>Desulfobacteria</taxon>
        <taxon>Desulfobacterales</taxon>
        <taxon>Desulfobacteraceae</taxon>
        <taxon>Candidatus Magnetoglobus</taxon>
    </lineage>
</organism>
<evidence type="ECO:0000313" key="2">
    <source>
        <dbReference type="Proteomes" id="UP000189670"/>
    </source>
</evidence>
<comment type="caution">
    <text evidence="1">The sequence shown here is derived from an EMBL/GenBank/DDBJ whole genome shotgun (WGS) entry which is preliminary data.</text>
</comment>
<gene>
    <name evidence="1" type="ORF">OMM_02663</name>
</gene>
<protein>
    <submittedName>
        <fullName evidence="1">Transposase family protein</fullName>
    </submittedName>
</protein>
<dbReference type="NCBIfam" id="NF033519">
    <property type="entry name" value="transpos_ISAzo13"/>
    <property type="match status" value="1"/>
</dbReference>
<sequence length="250" mass="29332">MYKKLTRKSVEHRNDQFEYITLLKLEYAIALNPVISADSKKKEFLTLYREGQLYTQKTIICPDHDFPSYSDGSFTPYGIWDIETNKGFVTIGISAATTEFACDSIKLWWEKEGRIAYPLANKILILCDGGGNNSSRGYLFKYYLQKLANETELEIRIAHYPPYCSKYNPIEHRMFPHVTRACQGVIFNNYDQVHQYIERTQTNTGLRVNAEIIRKEYERGRKLITNEIDQINLYRDDFLGKWNYCILPNM</sequence>
<accession>A0A1V1P8I7</accession>
<dbReference type="InterPro" id="IPR011518">
    <property type="entry name" value="Transposase_36"/>
</dbReference>
<dbReference type="Pfam" id="PF07592">
    <property type="entry name" value="DDE_Tnp_ISAZ013"/>
    <property type="match status" value="1"/>
</dbReference>
<dbReference type="AlphaFoldDB" id="A0A1V1P8I7"/>
<dbReference type="Proteomes" id="UP000189670">
    <property type="component" value="Unassembled WGS sequence"/>
</dbReference>